<keyword evidence="11" id="KW-1185">Reference proteome</keyword>
<dbReference type="InterPro" id="IPR040152">
    <property type="entry name" value="Atp25"/>
</dbReference>
<name>E4V438_ARTGP</name>
<dbReference type="OMA" id="CLSSWVP"/>
<evidence type="ECO:0000256" key="7">
    <source>
        <dbReference type="ARBA" id="ARBA00023136"/>
    </source>
</evidence>
<evidence type="ECO:0000256" key="4">
    <source>
        <dbReference type="ARBA" id="ARBA00022792"/>
    </source>
</evidence>
<keyword evidence="6 8" id="KW-0496">Mitochondrion</keyword>
<dbReference type="AlphaFoldDB" id="E4V438"/>
<evidence type="ECO:0000313" key="10">
    <source>
        <dbReference type="EMBL" id="EFR04762.1"/>
    </source>
</evidence>
<keyword evidence="5 8" id="KW-0809">Transit peptide</keyword>
<protein>
    <recommendedName>
        <fullName evidence="8">ATPase synthesis protein 25</fullName>
    </recommendedName>
</protein>
<dbReference type="PANTHER" id="PTHR28087">
    <property type="entry name" value="ATPASE SYNTHESIS PROTEIN 25, MITOCHONDRIAL"/>
    <property type="match status" value="1"/>
</dbReference>
<keyword evidence="7 8" id="KW-0472">Membrane</keyword>
<evidence type="ECO:0000256" key="6">
    <source>
        <dbReference type="ARBA" id="ARBA00023128"/>
    </source>
</evidence>
<feature type="region of interest" description="Disordered" evidence="9">
    <location>
        <begin position="70"/>
        <end position="89"/>
    </location>
</feature>
<dbReference type="FunFam" id="3.30.460.10:FF:000044">
    <property type="entry name" value="ATPase synthesis protein 25, mitochondrial"/>
    <property type="match status" value="1"/>
</dbReference>
<evidence type="ECO:0000313" key="11">
    <source>
        <dbReference type="Proteomes" id="UP000002669"/>
    </source>
</evidence>
<comment type="function">
    <text evidence="1">Probable mitochondrial mRNA stabilization factor.</text>
</comment>
<dbReference type="Gene3D" id="3.30.460.10">
    <property type="entry name" value="Beta Polymerase, domain 2"/>
    <property type="match status" value="1"/>
</dbReference>
<organism evidence="11">
    <name type="scientific">Arthroderma gypseum (strain ATCC MYA-4604 / CBS 118893)</name>
    <name type="common">Microsporum gypseum</name>
    <dbReference type="NCBI Taxonomy" id="535722"/>
    <lineage>
        <taxon>Eukaryota</taxon>
        <taxon>Fungi</taxon>
        <taxon>Dikarya</taxon>
        <taxon>Ascomycota</taxon>
        <taxon>Pezizomycotina</taxon>
        <taxon>Eurotiomycetes</taxon>
        <taxon>Eurotiomycetidae</taxon>
        <taxon>Onygenales</taxon>
        <taxon>Arthrodermataceae</taxon>
        <taxon>Nannizzia</taxon>
    </lineage>
</organism>
<evidence type="ECO:0000256" key="1">
    <source>
        <dbReference type="ARBA" id="ARBA00003470"/>
    </source>
</evidence>
<dbReference type="GO" id="GO:0140053">
    <property type="term" value="P:mitochondrial gene expression"/>
    <property type="evidence" value="ECO:0007669"/>
    <property type="project" value="UniProtKB-UniRule"/>
</dbReference>
<dbReference type="VEuPathDB" id="FungiDB:MGYG_07769"/>
<dbReference type="STRING" id="535722.E4V438"/>
<evidence type="ECO:0000256" key="2">
    <source>
        <dbReference type="ARBA" id="ARBA00004443"/>
    </source>
</evidence>
<dbReference type="InParanoid" id="E4V438"/>
<keyword evidence="4 8" id="KW-0999">Mitochondrion inner membrane</keyword>
<reference evidence="11" key="1">
    <citation type="journal article" date="2012" name="MBio">
        <title>Comparative genome analysis of Trichophyton rubrum and related dermatophytes reveals candidate genes involved in infection.</title>
        <authorList>
            <person name="Martinez D.A."/>
            <person name="Oliver B.G."/>
            <person name="Graeser Y."/>
            <person name="Goldberg J.M."/>
            <person name="Li W."/>
            <person name="Martinez-Rossi N.M."/>
            <person name="Monod M."/>
            <person name="Shelest E."/>
            <person name="Barton R.C."/>
            <person name="Birch E."/>
            <person name="Brakhage A.A."/>
            <person name="Chen Z."/>
            <person name="Gurr S.J."/>
            <person name="Heiman D."/>
            <person name="Heitman J."/>
            <person name="Kosti I."/>
            <person name="Rossi A."/>
            <person name="Saif S."/>
            <person name="Samalova M."/>
            <person name="Saunders C.W."/>
            <person name="Shea T."/>
            <person name="Summerbell R.C."/>
            <person name="Xu J."/>
            <person name="Young S."/>
            <person name="Zeng Q."/>
            <person name="Birren B.W."/>
            <person name="Cuomo C.A."/>
            <person name="White T.C."/>
        </authorList>
    </citation>
    <scope>NUCLEOTIDE SEQUENCE [LARGE SCALE GENOMIC DNA]</scope>
    <source>
        <strain evidence="11">ATCC MYA-4604 / CBS 118893</strain>
    </source>
</reference>
<dbReference type="Proteomes" id="UP000002669">
    <property type="component" value="Unassembled WGS sequence"/>
</dbReference>
<dbReference type="GO" id="GO:0048255">
    <property type="term" value="P:mRNA stabilization"/>
    <property type="evidence" value="ECO:0007669"/>
    <property type="project" value="TreeGrafter"/>
</dbReference>
<gene>
    <name evidence="10" type="ORF">MGYG_07769</name>
</gene>
<evidence type="ECO:0000256" key="9">
    <source>
        <dbReference type="SAM" id="MobiDB-lite"/>
    </source>
</evidence>
<evidence type="ECO:0000256" key="5">
    <source>
        <dbReference type="ARBA" id="ARBA00022946"/>
    </source>
</evidence>
<accession>E4V438</accession>
<dbReference type="InterPro" id="IPR043519">
    <property type="entry name" value="NT_sf"/>
</dbReference>
<proteinExistence type="inferred from homology"/>
<dbReference type="GeneID" id="10025766"/>
<sequence>MSGIALQGFRCHACRNAAFRSFAAINGVSISARPQSSISGHPGSQLYQPVARIAGRRQFSALSSVRSQVDSNLPAKAETKNEEGSVESSHIPWYLQDESHKPTVHPLKQQELPPLPENPPPILENLLQYISVDAGLDDLSLLDLRGLDPPPALGANLIMILGTARSVKHLNVAGDRLCRWLRSKHQLRPIADGLLGRNELKIKLRRRARKAKATGDASSLNSRDDGITTGWICVNVGDVENGPLKTNVAQKRDFIGFGGTGDKVRIVVQMLVEEKRAELQLEALWGSLLNPEAGEKNTGPRADVWGNLSSETSASGGSGDNIASTFSQRFPGRRHMHTQARPDTLEPALQETLGNIIQRSKSDQPSKIVSTSLASPSVSALLEQLSQLPEEEARRELGLGPGDRDSTLFLRLFYEAVSKSDTETVLIDKLSFARAAVLLKHPAYGKENLYQAFKNVATSGCDISEELAMDTVRTLLLFQGSDKALNERVPEHDIDLALRVLDHMSLHGINIFNGEVFFLLHKASAFKSPVLPTEDANDETNASADVDSISKVPAEALDNVTTMHNRLNKLMASAGVDFNYKDYPELLQMYFEHGNYSKFWRLWQRISLMQITRSRELYLLLFRLHAKLGHQRQAVECLSSWVPMMTREEPPVALDEELTRAIMACMLVADPAIDQKADDGTVSQFTRLWKQCLRDLESFKTANSQ</sequence>
<feature type="region of interest" description="Disordered" evidence="9">
    <location>
        <begin position="296"/>
        <end position="345"/>
    </location>
</feature>
<dbReference type="OrthoDB" id="107372at2759"/>
<dbReference type="eggNOG" id="ENOG502S5IB">
    <property type="taxonomic scope" value="Eukaryota"/>
</dbReference>
<dbReference type="GO" id="GO:0005743">
    <property type="term" value="C:mitochondrial inner membrane"/>
    <property type="evidence" value="ECO:0007669"/>
    <property type="project" value="UniProtKB-SubCell"/>
</dbReference>
<dbReference type="PANTHER" id="PTHR28087:SF1">
    <property type="entry name" value="ATPASE SYNTHESIS PROTEIN 25, MITOCHONDRIAL"/>
    <property type="match status" value="1"/>
</dbReference>
<comment type="subcellular location">
    <subcellularLocation>
        <location evidence="2 8">Mitochondrion inner membrane</location>
        <topology evidence="2 8">Peripheral membrane protein</topology>
        <orientation evidence="2 8">Matrix side</orientation>
    </subcellularLocation>
</comment>
<evidence type="ECO:0000256" key="3">
    <source>
        <dbReference type="ARBA" id="ARBA00010787"/>
    </source>
</evidence>
<dbReference type="EMBL" id="DS989828">
    <property type="protein sequence ID" value="EFR04762.1"/>
    <property type="molecule type" value="Genomic_DNA"/>
</dbReference>
<comment type="function">
    <text evidence="8">Mitochondrial mRNA stabilization factor.</text>
</comment>
<dbReference type="RefSeq" id="XP_003170525.1">
    <property type="nucleotide sequence ID" value="XM_003170477.1"/>
</dbReference>
<dbReference type="HOGENOM" id="CLU_016140_0_0_1"/>
<feature type="compositionally biased region" description="Polar residues" evidence="9">
    <location>
        <begin position="307"/>
        <end position="328"/>
    </location>
</feature>
<evidence type="ECO:0000256" key="8">
    <source>
        <dbReference type="RuleBase" id="RU367062"/>
    </source>
</evidence>
<comment type="similarity">
    <text evidence="3 8">Belongs to the ATP25 family.</text>
</comment>